<feature type="chain" id="PRO_5017642589" description="Transporter" evidence="1">
    <location>
        <begin position="28"/>
        <end position="324"/>
    </location>
</feature>
<proteinExistence type="predicted"/>
<protein>
    <recommendedName>
        <fullName evidence="4">Transporter</fullName>
    </recommendedName>
</protein>
<keyword evidence="1" id="KW-0732">Signal</keyword>
<evidence type="ECO:0000313" key="2">
    <source>
        <dbReference type="EMBL" id="HCO27281.1"/>
    </source>
</evidence>
<evidence type="ECO:0000313" key="3">
    <source>
        <dbReference type="Proteomes" id="UP000263642"/>
    </source>
</evidence>
<feature type="signal peptide" evidence="1">
    <location>
        <begin position="1"/>
        <end position="27"/>
    </location>
</feature>
<comment type="caution">
    <text evidence="2">The sequence shown here is derived from an EMBL/GenBank/DDBJ whole genome shotgun (WGS) entry which is preliminary data.</text>
</comment>
<accession>A0A3D3REM8</accession>
<name>A0A3D3REM8_9PLAN</name>
<reference evidence="2 3" key="1">
    <citation type="journal article" date="2018" name="Nat. Biotechnol.">
        <title>A standardized bacterial taxonomy based on genome phylogeny substantially revises the tree of life.</title>
        <authorList>
            <person name="Parks D.H."/>
            <person name="Chuvochina M."/>
            <person name="Waite D.W."/>
            <person name="Rinke C."/>
            <person name="Skarshewski A."/>
            <person name="Chaumeil P.A."/>
            <person name="Hugenholtz P."/>
        </authorList>
    </citation>
    <scope>NUCLEOTIDE SEQUENCE [LARGE SCALE GENOMIC DNA]</scope>
    <source>
        <strain evidence="2">UBA9375</strain>
    </source>
</reference>
<evidence type="ECO:0000256" key="1">
    <source>
        <dbReference type="SAM" id="SignalP"/>
    </source>
</evidence>
<dbReference type="Pfam" id="PF13557">
    <property type="entry name" value="Phenol_MetA_deg"/>
    <property type="match status" value="1"/>
</dbReference>
<organism evidence="2 3">
    <name type="scientific">Gimesia maris</name>
    <dbReference type="NCBI Taxonomy" id="122"/>
    <lineage>
        <taxon>Bacteria</taxon>
        <taxon>Pseudomonadati</taxon>
        <taxon>Planctomycetota</taxon>
        <taxon>Planctomycetia</taxon>
        <taxon>Planctomycetales</taxon>
        <taxon>Planctomycetaceae</taxon>
        <taxon>Gimesia</taxon>
    </lineage>
</organism>
<dbReference type="AlphaFoldDB" id="A0A3D3REM8"/>
<gene>
    <name evidence="2" type="ORF">DIT97_31350</name>
</gene>
<dbReference type="InterPro" id="IPR025737">
    <property type="entry name" value="FApF"/>
</dbReference>
<dbReference type="Proteomes" id="UP000263642">
    <property type="component" value="Unassembled WGS sequence"/>
</dbReference>
<dbReference type="EMBL" id="DQAY01000194">
    <property type="protein sequence ID" value="HCO27281.1"/>
    <property type="molecule type" value="Genomic_DNA"/>
</dbReference>
<evidence type="ECO:0008006" key="4">
    <source>
        <dbReference type="Google" id="ProtNLM"/>
    </source>
</evidence>
<sequence length="324" mass="35372">MKQHRIRSLLFLLTLCCIISCPRLVSADRGAVLFEQSLLASEWVETPEVEYAASRDRILNLSPECGTLFQWKGSSGCHGGPQLDQPLQTDRPNFTSTSVTVGKGVTQLEFGYTYLDSKEAGADVKYQSFGEFLFRRGIVADWMEFRLSFAPLEQSTDAGFYQNTTFGSQDLGLALQFSLTPQQGILPEMALITSMSVPTGSTAFTANQVEAGIDLVYAWTLNDFVNVAASTQGYGDIDDSGESFLEIAQSCSVGYTLTEKLGAFTEWFVLIPSGARTARTEHYFDAGLTYLINNNLQLDMSAGVGLNDAADAYFVGAGCSIRFP</sequence>